<evidence type="ECO:0000313" key="3">
    <source>
        <dbReference type="EMBL" id="CAF0833908.1"/>
    </source>
</evidence>
<dbReference type="EMBL" id="CAJNOM010000005">
    <property type="protein sequence ID" value="CAF0753823.1"/>
    <property type="molecule type" value="Genomic_DNA"/>
</dbReference>
<dbReference type="EMBL" id="CAJNOM010000024">
    <property type="protein sequence ID" value="CAF0833908.1"/>
    <property type="molecule type" value="Genomic_DNA"/>
</dbReference>
<comment type="caution">
    <text evidence="2">The sequence shown here is derived from an EMBL/GenBank/DDBJ whole genome shotgun (WGS) entry which is preliminary data.</text>
</comment>
<dbReference type="InterPro" id="IPR045349">
    <property type="entry name" value="SLC41A1-3"/>
</dbReference>
<dbReference type="PANTHER" id="PTHR16228">
    <property type="entry name" value="DIVALENT CATION TRANSPORTER SOLUTE CARRIER FAMILY 41"/>
    <property type="match status" value="1"/>
</dbReference>
<dbReference type="PANTHER" id="PTHR16228:SF7">
    <property type="entry name" value="SLC41A_MGTE INTEGRAL MEMBRANE DOMAIN-CONTAINING PROTEIN"/>
    <property type="match status" value="1"/>
</dbReference>
<reference evidence="2" key="1">
    <citation type="submission" date="2021-02" db="EMBL/GenBank/DDBJ databases">
        <authorList>
            <person name="Nowell W R."/>
        </authorList>
    </citation>
    <scope>NUCLEOTIDE SEQUENCE</scope>
</reference>
<accession>A0A813PPA6</accession>
<dbReference type="EMBL" id="CAJNOI010000001">
    <property type="protein sequence ID" value="CAF0722320.1"/>
    <property type="molecule type" value="Genomic_DNA"/>
</dbReference>
<evidence type="ECO:0000313" key="2">
    <source>
        <dbReference type="EMBL" id="CAF0753823.1"/>
    </source>
</evidence>
<dbReference type="Proteomes" id="UP000663877">
    <property type="component" value="Unassembled WGS sequence"/>
</dbReference>
<name>A0A813PPA6_9BILA</name>
<protein>
    <submittedName>
        <fullName evidence="2">Uncharacterized protein</fullName>
    </submittedName>
</protein>
<organism evidence="2 4">
    <name type="scientific">Adineta steineri</name>
    <dbReference type="NCBI Taxonomy" id="433720"/>
    <lineage>
        <taxon>Eukaryota</taxon>
        <taxon>Metazoa</taxon>
        <taxon>Spiralia</taxon>
        <taxon>Gnathifera</taxon>
        <taxon>Rotifera</taxon>
        <taxon>Eurotatoria</taxon>
        <taxon>Bdelloidea</taxon>
        <taxon>Adinetida</taxon>
        <taxon>Adinetidae</taxon>
        <taxon>Adineta</taxon>
    </lineage>
</organism>
<gene>
    <name evidence="1" type="ORF">BJG266_LOCUS417</name>
    <name evidence="2" type="ORF">QVE165_LOCUS1653</name>
    <name evidence="3" type="ORF">QVE165_LOCUS5936</name>
</gene>
<sequence length="86" mass="9218">MIFVMVISHKCKINPDNIATSIAASLDDLTTLDALADIGGFLFRIIGVGGNLVAIQASRLSTTLHQQGKPGECQDITQYHASKKFS</sequence>
<proteinExistence type="predicted"/>
<dbReference type="Proteomes" id="UP000663832">
    <property type="component" value="Unassembled WGS sequence"/>
</dbReference>
<dbReference type="GO" id="GO:0005886">
    <property type="term" value="C:plasma membrane"/>
    <property type="evidence" value="ECO:0007669"/>
    <property type="project" value="TreeGrafter"/>
</dbReference>
<dbReference type="GO" id="GO:0008324">
    <property type="term" value="F:monoatomic cation transmembrane transporter activity"/>
    <property type="evidence" value="ECO:0007669"/>
    <property type="project" value="InterPro"/>
</dbReference>
<evidence type="ECO:0000313" key="4">
    <source>
        <dbReference type="Proteomes" id="UP000663832"/>
    </source>
</evidence>
<dbReference type="AlphaFoldDB" id="A0A813PPA6"/>
<dbReference type="OrthoDB" id="5791097at2759"/>
<keyword evidence="4" id="KW-1185">Reference proteome</keyword>
<evidence type="ECO:0000313" key="1">
    <source>
        <dbReference type="EMBL" id="CAF0722320.1"/>
    </source>
</evidence>